<dbReference type="AlphaFoldDB" id="A0A0E9VYR9"/>
<dbReference type="EMBL" id="GBXM01025308">
    <property type="protein sequence ID" value="JAH83269.1"/>
    <property type="molecule type" value="Transcribed_RNA"/>
</dbReference>
<organism evidence="1">
    <name type="scientific">Anguilla anguilla</name>
    <name type="common">European freshwater eel</name>
    <name type="synonym">Muraena anguilla</name>
    <dbReference type="NCBI Taxonomy" id="7936"/>
    <lineage>
        <taxon>Eukaryota</taxon>
        <taxon>Metazoa</taxon>
        <taxon>Chordata</taxon>
        <taxon>Craniata</taxon>
        <taxon>Vertebrata</taxon>
        <taxon>Euteleostomi</taxon>
        <taxon>Actinopterygii</taxon>
        <taxon>Neopterygii</taxon>
        <taxon>Teleostei</taxon>
        <taxon>Anguilliformes</taxon>
        <taxon>Anguillidae</taxon>
        <taxon>Anguilla</taxon>
    </lineage>
</organism>
<evidence type="ECO:0000313" key="1">
    <source>
        <dbReference type="EMBL" id="JAH83269.1"/>
    </source>
</evidence>
<reference evidence="1" key="2">
    <citation type="journal article" date="2015" name="Fish Shellfish Immunol.">
        <title>Early steps in the European eel (Anguilla anguilla)-Vibrio vulnificus interaction in the gills: Role of the RtxA13 toxin.</title>
        <authorList>
            <person name="Callol A."/>
            <person name="Pajuelo D."/>
            <person name="Ebbesson L."/>
            <person name="Teles M."/>
            <person name="MacKenzie S."/>
            <person name="Amaro C."/>
        </authorList>
    </citation>
    <scope>NUCLEOTIDE SEQUENCE</scope>
</reference>
<accession>A0A0E9VYR9</accession>
<sequence>MLTYYQRCSCYNKEDILDFLYKTHRKNRTTIMQSQIRIEGKRERCITRNIVSKAHAHILDIKWNLWWTS</sequence>
<reference evidence="1" key="1">
    <citation type="submission" date="2014-11" db="EMBL/GenBank/DDBJ databases">
        <authorList>
            <person name="Amaro Gonzalez C."/>
        </authorList>
    </citation>
    <scope>NUCLEOTIDE SEQUENCE</scope>
</reference>
<proteinExistence type="predicted"/>
<protein>
    <submittedName>
        <fullName evidence="1">Uncharacterized protein</fullName>
    </submittedName>
</protein>
<name>A0A0E9VYR9_ANGAN</name>